<feature type="region of interest" description="Disordered" evidence="1">
    <location>
        <begin position="282"/>
        <end position="369"/>
    </location>
</feature>
<feature type="compositionally biased region" description="Polar residues" evidence="1">
    <location>
        <begin position="1497"/>
        <end position="1508"/>
    </location>
</feature>
<feature type="compositionally biased region" description="Basic and acidic residues" evidence="1">
    <location>
        <begin position="420"/>
        <end position="432"/>
    </location>
</feature>
<feature type="compositionally biased region" description="Polar residues" evidence="1">
    <location>
        <begin position="1376"/>
        <end position="1412"/>
    </location>
</feature>
<feature type="region of interest" description="Disordered" evidence="1">
    <location>
        <begin position="648"/>
        <end position="750"/>
    </location>
</feature>
<feature type="compositionally biased region" description="Polar residues" evidence="1">
    <location>
        <begin position="707"/>
        <end position="721"/>
    </location>
</feature>
<feature type="region of interest" description="Disordered" evidence="1">
    <location>
        <begin position="417"/>
        <end position="446"/>
    </location>
</feature>
<feature type="compositionally biased region" description="Basic and acidic residues" evidence="1">
    <location>
        <begin position="656"/>
        <end position="682"/>
    </location>
</feature>
<gene>
    <name evidence="3" type="primary">LOC108556983</name>
</gene>
<feature type="compositionally biased region" description="Basic residues" evidence="1">
    <location>
        <begin position="296"/>
        <end position="311"/>
    </location>
</feature>
<accession>A0ABM1M2P5</accession>
<sequence length="1537" mass="169893">MPFVQRVIEPKYLSRTSLFDADGKPLVDDGELEAVTNNTLSNALRQLASLVLVANDIFNDLGGQLKGITERSQRLGAKLSNVEKKVADFDPKKVAVPESDIASFALLKDHFAAKHDYDTNLFAPSTRPDAVRALYEAAAKTPIHLMRQMDRWRRDGHRSSRFFMCTPVLGAKRRKIRNRVDIDIETRMPAVIEDLRRWTSTEALGDVTVAADGPRMLSTTTVLDGDLTDGTMVSDDEAIDHKLPSPEEQLQVVALKFPAEIVAVDITGKSFDRMSGQRRSLLHGDLEKDNEDGSTIRRRTRNRKPRNRRRNTLAGTDQKEIRDALITGGEEQTSAAPAEEQEQAVIVSRSKSSDLLRSSKKESPECKKSHFNSIKEWGKNRLKMIGSSGSKSNDGGNKSSNDLEDVNIYETVTVRRKRSVDKERKTLHERKPSCSSSEKSSINIPINTPLTAAMNIASVRLRDSSAQRRLRRSGENKDEPHSSSGNWSASSESGRASIGSEITTATTQPKSTPSATTSNNSLSQHAPSSVCSRRRFNNTSTSTSEGTLTPDIIHDLHEDGETSSVYSCDTEGYYTSFHMDSGLKTLKEEDSPATPLHSTTAFSNSSSNNTVLSAENEYELFGKGSTSTTTSSAGTVCTTLRASESSRSLIIGPAVPERKSSLSKLSGKDNSPESSLERDYSSDKTGTVKRSPANNNNKATVVAVIHKQTNGDVSPDSGHNTSSSPIESISSPNGMRSGSEFEFSESSDMEGADRIERIRVKTTINSSRIPSMCVITPSQSDDESVKSQDVTLMNNNLDCLGSKNDTKTKLNLPIKPCENNNNNLTVQLINVNPQTGYATIETQVTEVKKSAQYRAPSPSGGSVTIKEKSPVQLQPIIKATLLPLNNMFGKLKLNFSNLGSRRESKSPVKNADQVDAGDYVTIADVKNNNEKVIYANDVVNRNLKTVLSGKIRETEYISLNELPCNDPENNLQSSSSADSLERKRKGARVTLNAEGKVVYSSDSLKRRKGAHTTFEPGPCVKPSPPVQSPLLGHRTPKTIRPVPDSKGHRSGAPPMVDESRPLSPQLGRALSPSNRQPSRYPPMPPEYGYDPNALSKDFERNCTTSAGMMRRGATNYSTMPARKPQYEHPDRSVTPDIMRGLGVKQLGTNSMDRKYTRRQIFNDREPLHQNLGIPVQMPQVHATHSPMRYNHHQTDVSFKISPIDPRIAPGGFHSSTPSKGPELRAAANLDHILLSPKKSTMSTDELYAVIHKSKKRMNIQPEEDRGSPNLSNSSLSPVSSENSLTSKVVKPETGYLDKSKSRLSWSPNNGEYMDFNTNIDQVPLESRSRQSWACSDKKESSTSRLDFKKLLLQHGKTKLPAKKLSAVEQLQLSKQQVQPKATSASTHEVSILDLSQSPRNMRNRKYQTPNSPEKSRPTAKILSPRSQWRFPNPRSDVLSSTILEDCHEDESPNSSGERRQSSLHSSSVRRQTPEIRKQQPPEIRKEIQETGIRKQMPETTMTASQRLQAQRARFFNQTPNTRVVPQADNKPTLETSF</sequence>
<feature type="compositionally biased region" description="Basic and acidic residues" evidence="1">
    <location>
        <begin position="460"/>
        <end position="481"/>
    </location>
</feature>
<feature type="compositionally biased region" description="Low complexity" evidence="1">
    <location>
        <begin position="722"/>
        <end position="741"/>
    </location>
</feature>
<feature type="compositionally biased region" description="Polar residues" evidence="1">
    <location>
        <begin position="500"/>
        <end position="547"/>
    </location>
</feature>
<dbReference type="PANTHER" id="PTHR23039:SF9">
    <property type="entry name" value="LOW QUALITY PROTEIN: NHS-LIKE PROTEIN 1"/>
    <property type="match status" value="1"/>
</dbReference>
<dbReference type="PANTHER" id="PTHR23039">
    <property type="entry name" value="NANCE-HORAN SYNDROME PROTEIN"/>
    <property type="match status" value="1"/>
</dbReference>
<feature type="region of interest" description="Disordered" evidence="1">
    <location>
        <begin position="588"/>
        <end position="608"/>
    </location>
</feature>
<feature type="compositionally biased region" description="Basic and acidic residues" evidence="1">
    <location>
        <begin position="1471"/>
        <end position="1496"/>
    </location>
</feature>
<feature type="compositionally biased region" description="Low complexity" evidence="1">
    <location>
        <begin position="1267"/>
        <end position="1286"/>
    </location>
</feature>
<feature type="region of interest" description="Disordered" evidence="1">
    <location>
        <begin position="1376"/>
        <end position="1537"/>
    </location>
</feature>
<reference evidence="3" key="1">
    <citation type="submission" date="2025-08" db="UniProtKB">
        <authorList>
            <consortium name="RefSeq"/>
        </authorList>
    </citation>
    <scope>IDENTIFICATION</scope>
    <source>
        <tissue evidence="3">Whole Larva</tissue>
    </source>
</reference>
<evidence type="ECO:0000313" key="3">
    <source>
        <dbReference type="RefSeq" id="XP_017768845.1"/>
    </source>
</evidence>
<keyword evidence="2" id="KW-1185">Reference proteome</keyword>
<dbReference type="Proteomes" id="UP000695000">
    <property type="component" value="Unplaced"/>
</dbReference>
<feature type="compositionally biased region" description="Low complexity" evidence="1">
    <location>
        <begin position="482"/>
        <end position="493"/>
    </location>
</feature>
<dbReference type="RefSeq" id="XP_017768845.1">
    <property type="nucleotide sequence ID" value="XM_017913356.1"/>
</dbReference>
<feature type="compositionally biased region" description="Polar residues" evidence="1">
    <location>
        <begin position="967"/>
        <end position="978"/>
    </location>
</feature>
<organism evidence="2 3">
    <name type="scientific">Nicrophorus vespilloides</name>
    <name type="common">Boreal carrion beetle</name>
    <dbReference type="NCBI Taxonomy" id="110193"/>
    <lineage>
        <taxon>Eukaryota</taxon>
        <taxon>Metazoa</taxon>
        <taxon>Ecdysozoa</taxon>
        <taxon>Arthropoda</taxon>
        <taxon>Hexapoda</taxon>
        <taxon>Insecta</taxon>
        <taxon>Pterygota</taxon>
        <taxon>Neoptera</taxon>
        <taxon>Endopterygota</taxon>
        <taxon>Coleoptera</taxon>
        <taxon>Polyphaga</taxon>
        <taxon>Staphyliniformia</taxon>
        <taxon>Silphidae</taxon>
        <taxon>Nicrophorinae</taxon>
        <taxon>Nicrophorus</taxon>
    </lineage>
</organism>
<dbReference type="GeneID" id="108556983"/>
<evidence type="ECO:0000313" key="2">
    <source>
        <dbReference type="Proteomes" id="UP000695000"/>
    </source>
</evidence>
<feature type="compositionally biased region" description="Low complexity" evidence="1">
    <location>
        <begin position="598"/>
        <end position="608"/>
    </location>
</feature>
<feature type="region of interest" description="Disordered" evidence="1">
    <location>
        <begin position="1000"/>
        <end position="1085"/>
    </location>
</feature>
<name>A0ABM1M2P5_NICVS</name>
<dbReference type="InterPro" id="IPR024845">
    <property type="entry name" value="NHS-like"/>
</dbReference>
<evidence type="ECO:0000256" key="1">
    <source>
        <dbReference type="SAM" id="MobiDB-lite"/>
    </source>
</evidence>
<feature type="region of interest" description="Disordered" evidence="1">
    <location>
        <begin position="1254"/>
        <end position="1310"/>
    </location>
</feature>
<feature type="compositionally biased region" description="Low complexity" evidence="1">
    <location>
        <begin position="693"/>
        <end position="704"/>
    </location>
</feature>
<feature type="compositionally biased region" description="Basic and acidic residues" evidence="1">
    <location>
        <begin position="351"/>
        <end position="368"/>
    </location>
</feature>
<protein>
    <submittedName>
        <fullName evidence="3">Nance-Horan syndrome protein isoform X2</fullName>
    </submittedName>
</protein>
<dbReference type="Pfam" id="PF15273">
    <property type="entry name" value="NHS"/>
    <property type="match status" value="2"/>
</dbReference>
<dbReference type="Gene3D" id="1.20.5.340">
    <property type="match status" value="1"/>
</dbReference>
<feature type="region of interest" description="Disordered" evidence="1">
    <location>
        <begin position="965"/>
        <end position="988"/>
    </location>
</feature>
<proteinExistence type="predicted"/>
<feature type="region of interest" description="Disordered" evidence="1">
    <location>
        <begin position="458"/>
        <end position="551"/>
    </location>
</feature>